<evidence type="ECO:0008006" key="2">
    <source>
        <dbReference type="Google" id="ProtNLM"/>
    </source>
</evidence>
<sequence length="917" mass="92228">MAVSIPKWFDWNAYLNNKLATMPSGTTMSSLVSAMNAAGFVGEEGSYRHFLQFGHGEDVSPSAGFNASQYYTFKAAQYYNKAVTAVTAAESATVAQLIKDAGMDAWTHSQKYGTSEMISTSNSFDTAAYLQAKAAAMGGTWTAATVATAIQKAGMNAYEHYMQYKGTGAGEVSATVTYVVDSSKQASNPGQTFTLTAGADPITGTAGNDTINALTIKADGTAATTLSAFDVIDGGAGDDTLNIYSDNVSNKTLDANTTIKNVENINIYNSTAAFNSTAVPAAIDASKLVGVKNINQIGLDVAVTNLGDDTVAAYKGGTAAASVLNVTSTNTATKAAVALDGIAEGDTITFNVPTVAPANGGALNSITVSGTVADTNLDGTVATTNVGVTVGRGVQSLAVNTAVDTTLTVTNGADATKPVTTVDASASAGKVTYVAANTVANVSTGKGNDVVTLATAYTATLTAATVNGGEGDDTLNVNVTNAADATGTTVSAVGGAGKDTINLNIINGATKSVGVTVDAGAGNDTVDVNFAVKTTDSIDGGADTDTVALAGKAARVADDFIVINKVLKNFETIQFKTAEGAVGTKLDASLLATNYTTLDFFTSSFVDNVEAQALVARGNLTAEAKGYVNVGEGTPAATAITYAGTLNITEKLTGAVNAHAETVNLTVEGGKANAVAAVVATLTGEAKTATVALSAGTDTKGTVSTTDDVYVASRVIVTNGAGAEGLKALTSLTLSGNGTATITNVDTTALVTVDASALNSVDITGKATTGLVYSTTNTKAETIKLGAGLDSVTIAGSTYTVGQTKMDTVEGLNLVVTGGAIDATKGDTLAITGLVNLGATGKFTTTQTDLDLALLDAAKFKVAGVDVDTVAFHLNGNTYIYQDGAGVPGAEDNLVSTDDILVKLTGTIDLDALVLAV</sequence>
<dbReference type="GO" id="GO:0005509">
    <property type="term" value="F:calcium ion binding"/>
    <property type="evidence" value="ECO:0007669"/>
    <property type="project" value="InterPro"/>
</dbReference>
<dbReference type="PRINTS" id="PR00313">
    <property type="entry name" value="CABNDNGRPT"/>
</dbReference>
<dbReference type="EMBL" id="FLUQ01000007">
    <property type="protein sequence ID" value="SBW10785.1"/>
    <property type="molecule type" value="Genomic_DNA"/>
</dbReference>
<dbReference type="Gene3D" id="2.160.20.160">
    <property type="match status" value="1"/>
</dbReference>
<dbReference type="InterPro" id="IPR001343">
    <property type="entry name" value="Hemolysn_Ca-bd"/>
</dbReference>
<protein>
    <recommendedName>
        <fullName evidence="2">S-layer protein</fullName>
    </recommendedName>
</protein>
<dbReference type="Pfam" id="PF00353">
    <property type="entry name" value="HemolysinCabind"/>
    <property type="match status" value="2"/>
</dbReference>
<organism evidence="1">
    <name type="scientific">uncultured delta proteobacterium</name>
    <dbReference type="NCBI Taxonomy" id="34034"/>
    <lineage>
        <taxon>Bacteria</taxon>
        <taxon>Deltaproteobacteria</taxon>
        <taxon>environmental samples</taxon>
    </lineage>
</organism>
<gene>
    <name evidence="1" type="ORF">KL86DPRO_70026</name>
</gene>
<accession>A0A212KGU8</accession>
<proteinExistence type="predicted"/>
<evidence type="ECO:0000313" key="1">
    <source>
        <dbReference type="EMBL" id="SBW10785.1"/>
    </source>
</evidence>
<name>A0A212KGU8_9DELT</name>
<dbReference type="AlphaFoldDB" id="A0A212KGU8"/>
<reference evidence="1" key="1">
    <citation type="submission" date="2016-04" db="EMBL/GenBank/DDBJ databases">
        <authorList>
            <person name="Evans L.H."/>
            <person name="Alamgir A."/>
            <person name="Owens N."/>
            <person name="Weber N.D."/>
            <person name="Virtaneva K."/>
            <person name="Barbian K."/>
            <person name="Babar A."/>
            <person name="Rosenke K."/>
        </authorList>
    </citation>
    <scope>NUCLEOTIDE SEQUENCE</scope>
    <source>
        <strain evidence="1">86</strain>
    </source>
</reference>